<dbReference type="Proteomes" id="UP000887159">
    <property type="component" value="Unassembled WGS sequence"/>
</dbReference>
<comment type="caution">
    <text evidence="2">The sequence shown here is derived from an EMBL/GenBank/DDBJ whole genome shotgun (WGS) entry which is preliminary data.</text>
</comment>
<protein>
    <submittedName>
        <fullName evidence="2">Uncharacterized protein</fullName>
    </submittedName>
</protein>
<dbReference type="AlphaFoldDB" id="A0A8X6VFS3"/>
<name>A0A8X6VFS3_TRICX</name>
<feature type="compositionally biased region" description="Basic and acidic residues" evidence="1">
    <location>
        <begin position="132"/>
        <end position="156"/>
    </location>
</feature>
<evidence type="ECO:0000256" key="1">
    <source>
        <dbReference type="SAM" id="MobiDB-lite"/>
    </source>
</evidence>
<organism evidence="2 3">
    <name type="scientific">Trichonephila clavipes</name>
    <name type="common">Golden silk orbweaver</name>
    <name type="synonym">Nephila clavipes</name>
    <dbReference type="NCBI Taxonomy" id="2585209"/>
    <lineage>
        <taxon>Eukaryota</taxon>
        <taxon>Metazoa</taxon>
        <taxon>Ecdysozoa</taxon>
        <taxon>Arthropoda</taxon>
        <taxon>Chelicerata</taxon>
        <taxon>Arachnida</taxon>
        <taxon>Araneae</taxon>
        <taxon>Araneomorphae</taxon>
        <taxon>Entelegynae</taxon>
        <taxon>Araneoidea</taxon>
        <taxon>Nephilidae</taxon>
        <taxon>Trichonephila</taxon>
    </lineage>
</organism>
<gene>
    <name evidence="2" type="ORF">TNCV_2201371</name>
</gene>
<evidence type="ECO:0000313" key="2">
    <source>
        <dbReference type="EMBL" id="GFY11029.1"/>
    </source>
</evidence>
<sequence length="165" mass="19013">MRKTDEDTCSGRSRVICNQTSGRMFVSTAIAFLQHQAKPVAKESCRLRPVSREKGIIEIWWSDEQVGPDEGVKNYGTLGKTARVCFGVLFANRTRVTERDLWPANKKETRFVLWTHPWCLERFFFSGRERKRERSPALEGAKENDLVREWSEKEGKTMNAGGVEE</sequence>
<accession>A0A8X6VFS3</accession>
<dbReference type="EMBL" id="BMAU01021303">
    <property type="protein sequence ID" value="GFY11029.1"/>
    <property type="molecule type" value="Genomic_DNA"/>
</dbReference>
<evidence type="ECO:0000313" key="3">
    <source>
        <dbReference type="Proteomes" id="UP000887159"/>
    </source>
</evidence>
<feature type="region of interest" description="Disordered" evidence="1">
    <location>
        <begin position="132"/>
        <end position="165"/>
    </location>
</feature>
<keyword evidence="3" id="KW-1185">Reference proteome</keyword>
<reference evidence="2" key="1">
    <citation type="submission" date="2020-08" db="EMBL/GenBank/DDBJ databases">
        <title>Multicomponent nature underlies the extraordinary mechanical properties of spider dragline silk.</title>
        <authorList>
            <person name="Kono N."/>
            <person name="Nakamura H."/>
            <person name="Mori M."/>
            <person name="Yoshida Y."/>
            <person name="Ohtoshi R."/>
            <person name="Malay A.D."/>
            <person name="Moran D.A.P."/>
            <person name="Tomita M."/>
            <person name="Numata K."/>
            <person name="Arakawa K."/>
        </authorList>
    </citation>
    <scope>NUCLEOTIDE SEQUENCE</scope>
</reference>
<proteinExistence type="predicted"/>